<dbReference type="EMBL" id="GBRH01227008">
    <property type="protein sequence ID" value="JAD70887.1"/>
    <property type="molecule type" value="Transcribed_RNA"/>
</dbReference>
<name>A0A0A9CH89_ARUDO</name>
<dbReference type="AlphaFoldDB" id="A0A0A9CH89"/>
<reference evidence="1" key="2">
    <citation type="journal article" date="2015" name="Data Brief">
        <title>Shoot transcriptome of the giant reed, Arundo donax.</title>
        <authorList>
            <person name="Barrero R.A."/>
            <person name="Guerrero F.D."/>
            <person name="Moolhuijzen P."/>
            <person name="Goolsby J.A."/>
            <person name="Tidwell J."/>
            <person name="Bellgard S.E."/>
            <person name="Bellgard M.I."/>
        </authorList>
    </citation>
    <scope>NUCLEOTIDE SEQUENCE</scope>
    <source>
        <tissue evidence="1">Shoot tissue taken approximately 20 cm above the soil surface</tissue>
    </source>
</reference>
<evidence type="ECO:0000313" key="1">
    <source>
        <dbReference type="EMBL" id="JAD70887.1"/>
    </source>
</evidence>
<protein>
    <submittedName>
        <fullName evidence="1">Uncharacterized protein</fullName>
    </submittedName>
</protein>
<sequence length="66" mass="7693">MKHEKIPVLTHQDYPLHFSLLKDCKVKMLSSSTHIPQLAHVKFIFLPSANIYDTTEILKIMHIHTL</sequence>
<reference evidence="1" key="1">
    <citation type="submission" date="2014-09" db="EMBL/GenBank/DDBJ databases">
        <authorList>
            <person name="Magalhaes I.L.F."/>
            <person name="Oliveira U."/>
            <person name="Santos F.R."/>
            <person name="Vidigal T.H.D.A."/>
            <person name="Brescovit A.D."/>
            <person name="Santos A.J."/>
        </authorList>
    </citation>
    <scope>NUCLEOTIDE SEQUENCE</scope>
    <source>
        <tissue evidence="1">Shoot tissue taken approximately 20 cm above the soil surface</tissue>
    </source>
</reference>
<proteinExistence type="predicted"/>
<accession>A0A0A9CH89</accession>
<organism evidence="1">
    <name type="scientific">Arundo donax</name>
    <name type="common">Giant reed</name>
    <name type="synonym">Donax arundinaceus</name>
    <dbReference type="NCBI Taxonomy" id="35708"/>
    <lineage>
        <taxon>Eukaryota</taxon>
        <taxon>Viridiplantae</taxon>
        <taxon>Streptophyta</taxon>
        <taxon>Embryophyta</taxon>
        <taxon>Tracheophyta</taxon>
        <taxon>Spermatophyta</taxon>
        <taxon>Magnoliopsida</taxon>
        <taxon>Liliopsida</taxon>
        <taxon>Poales</taxon>
        <taxon>Poaceae</taxon>
        <taxon>PACMAD clade</taxon>
        <taxon>Arundinoideae</taxon>
        <taxon>Arundineae</taxon>
        <taxon>Arundo</taxon>
    </lineage>
</organism>